<dbReference type="SMART" id="SM00254">
    <property type="entry name" value="ShKT"/>
    <property type="match status" value="2"/>
</dbReference>
<evidence type="ECO:0000313" key="3">
    <source>
        <dbReference type="EMBL" id="CAL4140517.1"/>
    </source>
</evidence>
<feature type="disulfide bond" evidence="1">
    <location>
        <begin position="275"/>
        <end position="309"/>
    </location>
</feature>
<dbReference type="InterPro" id="IPR003582">
    <property type="entry name" value="ShKT_dom"/>
</dbReference>
<evidence type="ECO:0000256" key="1">
    <source>
        <dbReference type="PROSITE-ProRule" id="PRU01005"/>
    </source>
</evidence>
<sequence length="364" mass="40362">GLVDGNGTESKNITIIHSKCAQKRCRPHAICNKATGECACMEGYTGDPMSFVGCQRILREMNVLMELRQCPSSGRVNRIIEGPFCADLFSTRQKEPCNNNSADVGYTAGSTTIQYMECKDVSKVGGRCMVVEEFTGPDGLTTVIKLKITVEEGLIRTPMMQYIREQLTLLPGIFDPSANSLIWLNRANTSQFIAMKWDSIVIEGGNVTKHIVSTSKPITIKETFASDMCEDLVVDGICNDLMREGNNLYCHAHTGDDLCRKSCMGCEAYGGNETCFNTVDFCRELHKMDACNTHKKDMKILCPYTCDFCDEKADLYAPEGICGDLNNNCALIRDTYGCANKYVTYHKQHLQCQKTCGLCNPHTG</sequence>
<name>A0AAV2RRT9_MEGNR</name>
<gene>
    <name evidence="3" type="ORF">MNOR_LOCUS28626</name>
</gene>
<dbReference type="EMBL" id="CAXKWB010031930">
    <property type="protein sequence ID" value="CAL4140517.1"/>
    <property type="molecule type" value="Genomic_DNA"/>
</dbReference>
<feature type="non-terminal residue" evidence="3">
    <location>
        <position position="1"/>
    </location>
</feature>
<dbReference type="PROSITE" id="PS51670">
    <property type="entry name" value="SHKT"/>
    <property type="match status" value="1"/>
</dbReference>
<comment type="caution">
    <text evidence="3">The sequence shown here is derived from an EMBL/GenBank/DDBJ whole genome shotgun (WGS) entry which is preliminary data.</text>
</comment>
<feature type="domain" description="ShKT" evidence="2">
    <location>
        <begin position="275"/>
        <end position="309"/>
    </location>
</feature>
<accession>A0AAV2RRT9</accession>
<dbReference type="Proteomes" id="UP001497623">
    <property type="component" value="Unassembled WGS sequence"/>
</dbReference>
<keyword evidence="4" id="KW-1185">Reference proteome</keyword>
<dbReference type="AlphaFoldDB" id="A0AAV2RRT9"/>
<feature type="non-terminal residue" evidence="3">
    <location>
        <position position="364"/>
    </location>
</feature>
<reference evidence="3 4" key="1">
    <citation type="submission" date="2024-05" db="EMBL/GenBank/DDBJ databases">
        <authorList>
            <person name="Wallberg A."/>
        </authorList>
    </citation>
    <scope>NUCLEOTIDE SEQUENCE [LARGE SCALE GENOMIC DNA]</scope>
</reference>
<keyword evidence="1" id="KW-1015">Disulfide bond</keyword>
<evidence type="ECO:0000259" key="2">
    <source>
        <dbReference type="PROSITE" id="PS51670"/>
    </source>
</evidence>
<protein>
    <recommendedName>
        <fullName evidence="2">ShKT domain-containing protein</fullName>
    </recommendedName>
</protein>
<evidence type="ECO:0000313" key="4">
    <source>
        <dbReference type="Proteomes" id="UP001497623"/>
    </source>
</evidence>
<proteinExistence type="predicted"/>
<dbReference type="Pfam" id="PF01549">
    <property type="entry name" value="ShK"/>
    <property type="match status" value="2"/>
</dbReference>
<organism evidence="3 4">
    <name type="scientific">Meganyctiphanes norvegica</name>
    <name type="common">Northern krill</name>
    <name type="synonym">Thysanopoda norvegica</name>
    <dbReference type="NCBI Taxonomy" id="48144"/>
    <lineage>
        <taxon>Eukaryota</taxon>
        <taxon>Metazoa</taxon>
        <taxon>Ecdysozoa</taxon>
        <taxon>Arthropoda</taxon>
        <taxon>Crustacea</taxon>
        <taxon>Multicrustacea</taxon>
        <taxon>Malacostraca</taxon>
        <taxon>Eumalacostraca</taxon>
        <taxon>Eucarida</taxon>
        <taxon>Euphausiacea</taxon>
        <taxon>Euphausiidae</taxon>
        <taxon>Meganyctiphanes</taxon>
    </lineage>
</organism>
<comment type="caution">
    <text evidence="1">Lacks conserved residue(s) required for the propagation of feature annotation.</text>
</comment>